<evidence type="ECO:0000313" key="3">
    <source>
        <dbReference type="Proteomes" id="UP001181693"/>
    </source>
</evidence>
<comment type="caution">
    <text evidence="2">The sequence shown here is derived from an EMBL/GenBank/DDBJ whole genome shotgun (WGS) entry which is preliminary data.</text>
</comment>
<evidence type="ECO:0000256" key="1">
    <source>
        <dbReference type="SAM" id="Coils"/>
    </source>
</evidence>
<protein>
    <recommendedName>
        <fullName evidence="4">Centromere protein P</fullName>
    </recommendedName>
</protein>
<feature type="coiled-coil region" evidence="1">
    <location>
        <begin position="6"/>
        <end position="40"/>
    </location>
</feature>
<dbReference type="GO" id="GO:0000775">
    <property type="term" value="C:chromosome, centromeric region"/>
    <property type="evidence" value="ECO:0007669"/>
    <property type="project" value="InterPro"/>
</dbReference>
<organism evidence="2 3">
    <name type="scientific">Pyxicephalus adspersus</name>
    <name type="common">African bullfrog</name>
    <dbReference type="NCBI Taxonomy" id="30357"/>
    <lineage>
        <taxon>Eukaryota</taxon>
        <taxon>Metazoa</taxon>
        <taxon>Chordata</taxon>
        <taxon>Craniata</taxon>
        <taxon>Vertebrata</taxon>
        <taxon>Euteleostomi</taxon>
        <taxon>Amphibia</taxon>
        <taxon>Batrachia</taxon>
        <taxon>Anura</taxon>
        <taxon>Neobatrachia</taxon>
        <taxon>Ranoidea</taxon>
        <taxon>Pyxicephalidae</taxon>
        <taxon>Pyxicephalinae</taxon>
        <taxon>Pyxicephalus</taxon>
    </lineage>
</organism>
<dbReference type="PANTHER" id="PTHR28577">
    <property type="entry name" value="CENTROMERE PROTEIN P"/>
    <property type="match status" value="1"/>
</dbReference>
<dbReference type="Pfam" id="PF13096">
    <property type="entry name" value="CENP-P"/>
    <property type="match status" value="1"/>
</dbReference>
<name>A0AAV2ZR25_PYXAD</name>
<accession>A0AAV2ZR25</accession>
<dbReference type="AlphaFoldDB" id="A0AAV2ZR25"/>
<gene>
    <name evidence="2" type="ORF">GDO54_016296</name>
</gene>
<reference evidence="2" key="1">
    <citation type="thesis" date="2020" institute="ProQuest LLC" country="789 East Eisenhower Parkway, Ann Arbor, MI, USA">
        <title>Comparative Genomics and Chromosome Evolution.</title>
        <authorList>
            <person name="Mudd A.B."/>
        </authorList>
    </citation>
    <scope>NUCLEOTIDE SEQUENCE</scope>
    <source>
        <strain evidence="2">1538</strain>
        <tissue evidence="2">Blood</tissue>
    </source>
</reference>
<keyword evidence="1" id="KW-0175">Coiled coil</keyword>
<dbReference type="EMBL" id="DYDO01000009">
    <property type="protein sequence ID" value="DBA17995.1"/>
    <property type="molecule type" value="Genomic_DNA"/>
</dbReference>
<dbReference type="GO" id="GO:0034080">
    <property type="term" value="P:CENP-A containing chromatin assembly"/>
    <property type="evidence" value="ECO:0007669"/>
    <property type="project" value="InterPro"/>
</dbReference>
<dbReference type="PANTHER" id="PTHR28577:SF1">
    <property type="entry name" value="CENTROMERE PROTEIN P"/>
    <property type="match status" value="1"/>
</dbReference>
<evidence type="ECO:0000313" key="2">
    <source>
        <dbReference type="EMBL" id="DBA17995.1"/>
    </source>
</evidence>
<sequence>MANKIMERCEDVISSLEQEIAALKEEYKENQREIEFLSTASVTSLQTFQENSSFTTLTKNLNTQLAHGEMEIKFFTDITGFEILQYFKKAEQKGEKVFHIHKMVARCHSLPFEVMFVTMETQGVPPWACDVTQVNVRMDCKGDPQLGKLSERTEATKDLQGFFQALSKYTEWCEFRTKTFAHFKECYPAEVRLPLGPSENYMVLVNPELPKCEMIVVWEITINDGGAVLPILDLLPKLPEQAIALDKSNIVEEAAAAFKDLLQLFGIPGAIERIMHSLCLKNTNKSGPEAKK</sequence>
<dbReference type="InterPro" id="IPR027801">
    <property type="entry name" value="CENP-P"/>
</dbReference>
<dbReference type="GO" id="GO:0005634">
    <property type="term" value="C:nucleus"/>
    <property type="evidence" value="ECO:0007669"/>
    <property type="project" value="TreeGrafter"/>
</dbReference>
<evidence type="ECO:0008006" key="4">
    <source>
        <dbReference type="Google" id="ProtNLM"/>
    </source>
</evidence>
<keyword evidence="3" id="KW-1185">Reference proteome</keyword>
<dbReference type="Proteomes" id="UP001181693">
    <property type="component" value="Unassembled WGS sequence"/>
</dbReference>
<proteinExistence type="predicted"/>